<comment type="caution">
    <text evidence="1">The sequence shown here is derived from an EMBL/GenBank/DDBJ whole genome shotgun (WGS) entry which is preliminary data.</text>
</comment>
<accession>A0A326U508</accession>
<dbReference type="RefSeq" id="WP_111323529.1">
    <property type="nucleotide sequence ID" value="NZ_BIFX01000001.1"/>
</dbReference>
<name>A0A326U508_THEHA</name>
<dbReference type="Proteomes" id="UP000248806">
    <property type="component" value="Unassembled WGS sequence"/>
</dbReference>
<gene>
    <name evidence="1" type="ORF">EI42_03142</name>
</gene>
<organism evidence="1 2">
    <name type="scientific">Thermosporothrix hazakensis</name>
    <dbReference type="NCBI Taxonomy" id="644383"/>
    <lineage>
        <taxon>Bacteria</taxon>
        <taxon>Bacillati</taxon>
        <taxon>Chloroflexota</taxon>
        <taxon>Ktedonobacteria</taxon>
        <taxon>Ktedonobacterales</taxon>
        <taxon>Thermosporotrichaceae</taxon>
        <taxon>Thermosporothrix</taxon>
    </lineage>
</organism>
<evidence type="ECO:0000313" key="2">
    <source>
        <dbReference type="Proteomes" id="UP000248806"/>
    </source>
</evidence>
<dbReference type="AlphaFoldDB" id="A0A326U508"/>
<reference evidence="1 2" key="1">
    <citation type="submission" date="2018-06" db="EMBL/GenBank/DDBJ databases">
        <title>Genomic Encyclopedia of Archaeal and Bacterial Type Strains, Phase II (KMG-II): from individual species to whole genera.</title>
        <authorList>
            <person name="Goeker M."/>
        </authorList>
    </citation>
    <scope>NUCLEOTIDE SEQUENCE [LARGE SCALE GENOMIC DNA]</scope>
    <source>
        <strain evidence="1 2">ATCC BAA-1881</strain>
    </source>
</reference>
<sequence length="290" mass="33012">MNEAKRGATPPPCIQVGGATYISRVEAARRLGIDLRAVSRLARAAGVALHTFDRSLYVAERDLQQLEERKALRDSPDRIQIGGCKYISINALAEELGAYRLTLLAYDVKNHKLPPSRHVYVTADDAEKIRHWFLTPRGGAEVPEGYVRVRDLAERLGISWYSLRSRLEDAEVVPQRFFKAPSYYVSEAEAEKLMRMASEKRHKPDPYLRDARGCLYISLSEARRSLGLSRQRLSIIIKGFEAYRGAMGPNSMGKYLRKEDFCVIARKRDIDPETLPWDTAKLDEMSPREK</sequence>
<protein>
    <submittedName>
        <fullName evidence="1">Uncharacterized protein</fullName>
    </submittedName>
</protein>
<proteinExistence type="predicted"/>
<dbReference type="EMBL" id="QKUF01000010">
    <property type="protein sequence ID" value="PZW28388.1"/>
    <property type="molecule type" value="Genomic_DNA"/>
</dbReference>
<evidence type="ECO:0000313" key="1">
    <source>
        <dbReference type="EMBL" id="PZW28388.1"/>
    </source>
</evidence>
<keyword evidence="2" id="KW-1185">Reference proteome</keyword>